<name>A0ABS5U4C3_9BACT</name>
<keyword evidence="6 7" id="KW-0472">Membrane</keyword>
<evidence type="ECO:0000256" key="5">
    <source>
        <dbReference type="ARBA" id="ARBA00022989"/>
    </source>
</evidence>
<dbReference type="PANTHER" id="PTHR33884:SF3">
    <property type="entry name" value="UPF0410 PROTEIN YMGE"/>
    <property type="match status" value="1"/>
</dbReference>
<keyword evidence="4 7" id="KW-0812">Transmembrane</keyword>
<dbReference type="Proteomes" id="UP000784128">
    <property type="component" value="Unassembled WGS sequence"/>
</dbReference>
<feature type="transmembrane region" description="Helical" evidence="7">
    <location>
        <begin position="6"/>
        <end position="21"/>
    </location>
</feature>
<evidence type="ECO:0000256" key="2">
    <source>
        <dbReference type="ARBA" id="ARBA00011006"/>
    </source>
</evidence>
<comment type="subcellular location">
    <subcellularLocation>
        <location evidence="1">Cell membrane</location>
        <topology evidence="1">Multi-pass membrane protein</topology>
    </subcellularLocation>
</comment>
<gene>
    <name evidence="8" type="ORF">KJB30_01840</name>
</gene>
<comment type="similarity">
    <text evidence="2">Belongs to the UPF0410 family.</text>
</comment>
<evidence type="ECO:0000313" key="8">
    <source>
        <dbReference type="EMBL" id="MBT1070516.1"/>
    </source>
</evidence>
<dbReference type="RefSeq" id="WP_214296210.1">
    <property type="nucleotide sequence ID" value="NZ_JAHDYS010000001.1"/>
</dbReference>
<evidence type="ECO:0000256" key="1">
    <source>
        <dbReference type="ARBA" id="ARBA00004651"/>
    </source>
</evidence>
<comment type="caution">
    <text evidence="8">The sequence shown here is derived from an EMBL/GenBank/DDBJ whole genome shotgun (WGS) entry which is preliminary data.</text>
</comment>
<keyword evidence="9" id="KW-1185">Reference proteome</keyword>
<feature type="transmembrane region" description="Helical" evidence="7">
    <location>
        <begin position="28"/>
        <end position="52"/>
    </location>
</feature>
<keyword evidence="3" id="KW-1003">Cell membrane</keyword>
<sequence>MGIISWIVMGLIVGALAKFIMPGRDPGGFFITILLGIAGAFLGGFIGSVLGLGDVTGFNIGSLLLAIGGSILLLVIYRALKGRGAVHT</sequence>
<evidence type="ECO:0000256" key="3">
    <source>
        <dbReference type="ARBA" id="ARBA00022475"/>
    </source>
</evidence>
<keyword evidence="5 7" id="KW-1133">Transmembrane helix</keyword>
<organism evidence="8 9">
    <name type="scientific">Pelotalea chapellei</name>
    <dbReference type="NCBI Taxonomy" id="44671"/>
    <lineage>
        <taxon>Bacteria</taxon>
        <taxon>Pseudomonadati</taxon>
        <taxon>Thermodesulfobacteriota</taxon>
        <taxon>Desulfuromonadia</taxon>
        <taxon>Geobacterales</taxon>
        <taxon>Geobacteraceae</taxon>
        <taxon>Pelotalea</taxon>
    </lineage>
</organism>
<dbReference type="InterPro" id="IPR007341">
    <property type="entry name" value="Transgly_assoc"/>
</dbReference>
<evidence type="ECO:0000313" key="9">
    <source>
        <dbReference type="Proteomes" id="UP000784128"/>
    </source>
</evidence>
<dbReference type="EMBL" id="JAHDYS010000001">
    <property type="protein sequence ID" value="MBT1070516.1"/>
    <property type="molecule type" value="Genomic_DNA"/>
</dbReference>
<reference evidence="8 9" key="1">
    <citation type="submission" date="2021-05" db="EMBL/GenBank/DDBJ databases">
        <title>The draft genome of Geobacter chapellei DSM 13688.</title>
        <authorList>
            <person name="Xu Z."/>
            <person name="Masuda Y."/>
            <person name="Itoh H."/>
            <person name="Senoo K."/>
        </authorList>
    </citation>
    <scope>NUCLEOTIDE SEQUENCE [LARGE SCALE GENOMIC DNA]</scope>
    <source>
        <strain evidence="8 9">DSM 13688</strain>
    </source>
</reference>
<dbReference type="Pfam" id="PF04226">
    <property type="entry name" value="Transgly_assoc"/>
    <property type="match status" value="1"/>
</dbReference>
<evidence type="ECO:0000256" key="6">
    <source>
        <dbReference type="ARBA" id="ARBA00023136"/>
    </source>
</evidence>
<feature type="transmembrane region" description="Helical" evidence="7">
    <location>
        <begin position="58"/>
        <end position="80"/>
    </location>
</feature>
<protein>
    <submittedName>
        <fullName evidence="8">GlsB/YeaQ/YmgE family stress response membrane protein</fullName>
    </submittedName>
</protein>
<evidence type="ECO:0000256" key="7">
    <source>
        <dbReference type="SAM" id="Phobius"/>
    </source>
</evidence>
<accession>A0ABS5U4C3</accession>
<dbReference type="PANTHER" id="PTHR33884">
    <property type="entry name" value="UPF0410 PROTEIN YMGE"/>
    <property type="match status" value="1"/>
</dbReference>
<proteinExistence type="inferred from homology"/>
<evidence type="ECO:0000256" key="4">
    <source>
        <dbReference type="ARBA" id="ARBA00022692"/>
    </source>
</evidence>